<dbReference type="PROSITE" id="PS51533">
    <property type="entry name" value="ADD"/>
    <property type="match status" value="1"/>
</dbReference>
<dbReference type="InterPro" id="IPR011011">
    <property type="entry name" value="Znf_FYVE_PHD"/>
</dbReference>
<dbReference type="InterPro" id="IPR050390">
    <property type="entry name" value="C5-Methyltransferase"/>
</dbReference>
<dbReference type="OrthoDB" id="641149at2759"/>
<dbReference type="Pfam" id="PF17980">
    <property type="entry name" value="ADD_DNMT3"/>
    <property type="match status" value="1"/>
</dbReference>
<dbReference type="EMBL" id="JAGFMF010011761">
    <property type="protein sequence ID" value="KAG8513720.1"/>
    <property type="molecule type" value="Genomic_DNA"/>
</dbReference>
<dbReference type="GO" id="GO:0045892">
    <property type="term" value="P:negative regulation of DNA-templated transcription"/>
    <property type="evidence" value="ECO:0007669"/>
    <property type="project" value="TreeGrafter"/>
</dbReference>
<feature type="non-terminal residue" evidence="8">
    <location>
        <position position="687"/>
    </location>
</feature>
<organism evidence="8 9">
    <name type="scientific">Galemys pyrenaicus</name>
    <name type="common">Iberian desman</name>
    <name type="synonym">Pyrenean desman</name>
    <dbReference type="NCBI Taxonomy" id="202257"/>
    <lineage>
        <taxon>Eukaryota</taxon>
        <taxon>Metazoa</taxon>
        <taxon>Chordata</taxon>
        <taxon>Craniata</taxon>
        <taxon>Vertebrata</taxon>
        <taxon>Euteleostomi</taxon>
        <taxon>Mammalia</taxon>
        <taxon>Eutheria</taxon>
        <taxon>Laurasiatheria</taxon>
        <taxon>Eulipotyphla</taxon>
        <taxon>Talpidae</taxon>
        <taxon>Galemys</taxon>
    </lineage>
</organism>
<keyword evidence="2" id="KW-0479">Metal-binding</keyword>
<dbReference type="GO" id="GO:0008270">
    <property type="term" value="F:zinc ion binding"/>
    <property type="evidence" value="ECO:0007669"/>
    <property type="project" value="UniProtKB-KW"/>
</dbReference>
<dbReference type="Pfam" id="PF21255">
    <property type="entry name" value="DNMT3_ADD_GATA1-like"/>
    <property type="match status" value="1"/>
</dbReference>
<dbReference type="GO" id="GO:0008047">
    <property type="term" value="F:enzyme activator activity"/>
    <property type="evidence" value="ECO:0007669"/>
    <property type="project" value="TreeGrafter"/>
</dbReference>
<evidence type="ECO:0000313" key="8">
    <source>
        <dbReference type="EMBL" id="KAG8513720.1"/>
    </source>
</evidence>
<evidence type="ECO:0000256" key="4">
    <source>
        <dbReference type="ARBA" id="ARBA00022833"/>
    </source>
</evidence>
<feature type="region of interest" description="Disordered" evidence="6">
    <location>
        <begin position="32"/>
        <end position="66"/>
    </location>
</feature>
<evidence type="ECO:0000259" key="7">
    <source>
        <dbReference type="PROSITE" id="PS51533"/>
    </source>
</evidence>
<dbReference type="Proteomes" id="UP000700334">
    <property type="component" value="Unassembled WGS sequence"/>
</dbReference>
<accession>A0A8J6A8L1</accession>
<dbReference type="GO" id="GO:0005634">
    <property type="term" value="C:nucleus"/>
    <property type="evidence" value="ECO:0007669"/>
    <property type="project" value="UniProtKB-SubCell"/>
</dbReference>
<evidence type="ECO:0000256" key="6">
    <source>
        <dbReference type="SAM" id="MobiDB-lite"/>
    </source>
</evidence>
<keyword evidence="9" id="KW-1185">Reference proteome</keyword>
<reference evidence="8" key="1">
    <citation type="journal article" date="2021" name="Evol. Appl.">
        <title>The genome of the Pyrenean desman and the effects of bottlenecks and inbreeding on the genomic landscape of an endangered species.</title>
        <authorList>
            <person name="Escoda L."/>
            <person name="Castresana J."/>
        </authorList>
    </citation>
    <scope>NUCLEOTIDE SEQUENCE</scope>
    <source>
        <strain evidence="8">IBE-C5619</strain>
    </source>
</reference>
<dbReference type="InterPro" id="IPR025766">
    <property type="entry name" value="ADD"/>
</dbReference>
<dbReference type="PANTHER" id="PTHR23068">
    <property type="entry name" value="DNA CYTOSINE-5- -METHYLTRANSFERASE 3-RELATED"/>
    <property type="match status" value="1"/>
</dbReference>
<dbReference type="InterPro" id="IPR013083">
    <property type="entry name" value="Znf_RING/FYVE/PHD"/>
</dbReference>
<feature type="region of interest" description="Disordered" evidence="6">
    <location>
        <begin position="121"/>
        <end position="188"/>
    </location>
</feature>
<sequence>GDPAPTQSTAAPTQSTAATRRTALVAVWAPSRPMALPCSRTPSLEALDGSLGPDAPEQPHPVRRPPCEIGETLCPWPEASGCAGPAGLEPDVEHSMDVILVDAAGPSAPVPPRACRGEATGPSTVGGPGWGTAGGLPRVTPQAARAGQRPDGAPQALTLKAEGRGQRGLRSSVLTPGPAGGGEWGSPPALGVSPDLLVFEVKANGRDIEAQASGWAQTRPLVRSGRAPGQLQRTQPGPPQPRGPEPLGVCPGTLVFRKCWRRPVPEGETATGTLRPGRGRPLGVRPTAASARLGGPQRAGQWTGPGGRASGRLQLALPWAHPPLRADLCLCCGRPQVHTQHPLFEGGMCAPCKDRYLDSLFLYDDDGYQALCSVCGAGEKLLVCESPDCTRCYCFECVDALVGPGTAGRAQATSSWVCFLCLPFPRSGLPWCRRKWRPAEGLPRPGVGGRPAGPDGPLETFKTVPAWKRQPVRVLSVFGDIRKELTSLGFLETGSDPGRFRHLEDVTDVVRRDVEGWGPFDLVFGSTPPAGHACARPPGWYLFQFHRLLQYARPRPGSPRPFFWMFVDSLALGEDSQDVATRFLGAPGQAGQLRQPKASASSVTVQDSCGRDSQGAVRVWSNIPAMRRHVALAPEEEPGLPARGRRGGRLPGPGPGRLVRSCFLPLREYFKSFPADRTSSLELSHGP</sequence>
<dbReference type="Gene3D" id="3.30.40.10">
    <property type="entry name" value="Zinc/RING finger domain, C3HC4 (zinc finger)"/>
    <property type="match status" value="1"/>
</dbReference>
<dbReference type="InterPro" id="IPR029063">
    <property type="entry name" value="SAM-dependent_MTases_sf"/>
</dbReference>
<feature type="region of interest" description="Disordered" evidence="6">
    <location>
        <begin position="288"/>
        <end position="307"/>
    </location>
</feature>
<comment type="caution">
    <text evidence="8">The sequence shown here is derived from an EMBL/GenBank/DDBJ whole genome shotgun (WGS) entry which is preliminary data.</text>
</comment>
<protein>
    <submittedName>
        <fullName evidence="8">DNA (Cytosine-5)-methyltransferase 3-like</fullName>
    </submittedName>
</protein>
<feature type="compositionally biased region" description="Gly residues" evidence="6">
    <location>
        <begin position="124"/>
        <end position="134"/>
    </location>
</feature>
<evidence type="ECO:0000256" key="5">
    <source>
        <dbReference type="ARBA" id="ARBA00023242"/>
    </source>
</evidence>
<dbReference type="InterPro" id="IPR040552">
    <property type="entry name" value="DNMT3_ADD_GATA1-like"/>
</dbReference>
<proteinExistence type="predicted"/>
<dbReference type="InterPro" id="IPR049554">
    <property type="entry name" value="DNMT3_ADD_PHD"/>
</dbReference>
<feature type="domain" description="PHD-type" evidence="7">
    <location>
        <begin position="317"/>
        <end position="449"/>
    </location>
</feature>
<evidence type="ECO:0000256" key="1">
    <source>
        <dbReference type="ARBA" id="ARBA00004123"/>
    </source>
</evidence>
<dbReference type="PANTHER" id="PTHR23068:SF13">
    <property type="entry name" value="DNA (CYTOSINE-5)-METHYLTRANSFERASE 3-LIKE"/>
    <property type="match status" value="1"/>
</dbReference>
<evidence type="ECO:0000256" key="2">
    <source>
        <dbReference type="ARBA" id="ARBA00022723"/>
    </source>
</evidence>
<dbReference type="AlphaFoldDB" id="A0A8J6A8L1"/>
<keyword evidence="3" id="KW-0863">Zinc-finger</keyword>
<dbReference type="SUPFAM" id="SSF57903">
    <property type="entry name" value="FYVE/PHD zinc finger"/>
    <property type="match status" value="1"/>
</dbReference>
<keyword evidence="4" id="KW-0862">Zinc</keyword>
<name>A0A8J6A8L1_GALPY</name>
<dbReference type="GO" id="GO:0005737">
    <property type="term" value="C:cytoplasm"/>
    <property type="evidence" value="ECO:0007669"/>
    <property type="project" value="TreeGrafter"/>
</dbReference>
<evidence type="ECO:0000256" key="3">
    <source>
        <dbReference type="ARBA" id="ARBA00022771"/>
    </source>
</evidence>
<evidence type="ECO:0000313" key="9">
    <source>
        <dbReference type="Proteomes" id="UP000700334"/>
    </source>
</evidence>
<gene>
    <name evidence="8" type="ORF">J0S82_000009</name>
</gene>
<feature type="region of interest" description="Disordered" evidence="6">
    <location>
        <begin position="210"/>
        <end position="247"/>
    </location>
</feature>
<comment type="subcellular location">
    <subcellularLocation>
        <location evidence="1">Nucleus</location>
    </subcellularLocation>
</comment>
<dbReference type="Gene3D" id="3.40.50.150">
    <property type="entry name" value="Vaccinia Virus protein VP39"/>
    <property type="match status" value="1"/>
</dbReference>
<keyword evidence="5" id="KW-0539">Nucleus</keyword>